<dbReference type="PANTHER" id="PTHR39369:SF6">
    <property type="entry name" value="LIN-24 (TWENTY-FOUR) LIKE"/>
    <property type="match status" value="1"/>
</dbReference>
<dbReference type="CDD" id="cd20237">
    <property type="entry name" value="PFM_LIN24-like"/>
    <property type="match status" value="1"/>
</dbReference>
<sequence length="294" mass="34041">LSEDLFELMALSNKSPVEDKPDSIQVVDLEKIVKEWALKHFKKYTDVKQKNMDIQINWNDVDSRSEMIFCADVKSDSGTENASHNESFSSEHDNWLNQHVLFSMEYVNDTDAKQEYTFHTDRTTRRVFEIEKCKGFSCRKEVGIKLQAPEQLLEVTGNYSQELTLNTATRHSCEEELTWGTDYTIGVDPNCTATVMVTVKEGRKTCKFKVRTQFYGKIRASMIDRKDHKSYVQFTEEDIDKILANDLLLRRCGLLEQNKSTNTVFLLSEGQYTFRVNAQQKVEVKQKVTAMNKP</sequence>
<feature type="non-terminal residue" evidence="1">
    <location>
        <position position="1"/>
    </location>
</feature>
<gene>
    <name evidence="1" type="ORF">TR134370</name>
</gene>
<accession>A0A0X3PW40</accession>
<dbReference type="SUPFAM" id="SSF56973">
    <property type="entry name" value="Aerolisin/ETX pore-forming domain"/>
    <property type="match status" value="1"/>
</dbReference>
<protein>
    <submittedName>
        <fullName evidence="1">Uncharacterized protein</fullName>
    </submittedName>
</protein>
<name>A0A0X3PW40_SCHSO</name>
<reference evidence="1" key="1">
    <citation type="submission" date="2016-01" db="EMBL/GenBank/DDBJ databases">
        <title>Reference transcriptome for the parasite Schistocephalus solidus: insights into the molecular evolution of parasitism.</title>
        <authorList>
            <person name="Hebert F.O."/>
            <person name="Grambauer S."/>
            <person name="Barber I."/>
            <person name="Landry C.R."/>
            <person name="Aubin-Horth N."/>
        </authorList>
    </citation>
    <scope>NUCLEOTIDE SEQUENCE</scope>
</reference>
<dbReference type="AlphaFoldDB" id="A0A0X3PW40"/>
<dbReference type="PANTHER" id="PTHR39369">
    <property type="entry name" value="LIN-24 (TWENTY-FOUR) LIKE"/>
    <property type="match status" value="1"/>
</dbReference>
<dbReference type="EMBL" id="GEEE01007417">
    <property type="protein sequence ID" value="JAP55808.1"/>
    <property type="molecule type" value="Transcribed_RNA"/>
</dbReference>
<proteinExistence type="predicted"/>
<dbReference type="Gene3D" id="2.170.15.10">
    <property type="entry name" value="Proaerolysin, chain A, domain 3"/>
    <property type="match status" value="1"/>
</dbReference>
<evidence type="ECO:0000313" key="1">
    <source>
        <dbReference type="EMBL" id="JAP55808.1"/>
    </source>
</evidence>
<organism evidence="1">
    <name type="scientific">Schistocephalus solidus</name>
    <name type="common">Tapeworm</name>
    <dbReference type="NCBI Taxonomy" id="70667"/>
    <lineage>
        <taxon>Eukaryota</taxon>
        <taxon>Metazoa</taxon>
        <taxon>Spiralia</taxon>
        <taxon>Lophotrochozoa</taxon>
        <taxon>Platyhelminthes</taxon>
        <taxon>Cestoda</taxon>
        <taxon>Eucestoda</taxon>
        <taxon>Diphyllobothriidea</taxon>
        <taxon>Diphyllobothriidae</taxon>
        <taxon>Schistocephalus</taxon>
    </lineage>
</organism>